<keyword evidence="3 6" id="KW-0479">Metal-binding</keyword>
<feature type="domain" description="Cytochrome c" evidence="7">
    <location>
        <begin position="36"/>
        <end position="138"/>
    </location>
</feature>
<proteinExistence type="predicted"/>
<evidence type="ECO:0000313" key="8">
    <source>
        <dbReference type="EMBL" id="MXY33486.1"/>
    </source>
</evidence>
<evidence type="ECO:0000256" key="6">
    <source>
        <dbReference type="PROSITE-ProRule" id="PRU00433"/>
    </source>
</evidence>
<accession>A0A6B0Y319</accession>
<evidence type="ECO:0000256" key="2">
    <source>
        <dbReference type="ARBA" id="ARBA00022617"/>
    </source>
</evidence>
<dbReference type="PRINTS" id="PR00604">
    <property type="entry name" value="CYTCHRMECIAB"/>
</dbReference>
<sequence length="142" mass="15555">IWAGGLDSVVYGWPVELLDRFEPSMGTSHSFLQDPGSMSNGERQFMRKCSICHALEAGESRKAGPNLNGVFGRLAGTVPGYRYSDILDGSDIVWTEETIDALFDLGPDNYIPGSKMPMQQIAAPEDRRDLIDFLRVATGNGD</sequence>
<keyword evidence="1" id="KW-0813">Transport</keyword>
<evidence type="ECO:0000256" key="4">
    <source>
        <dbReference type="ARBA" id="ARBA00022982"/>
    </source>
</evidence>
<evidence type="ECO:0000256" key="1">
    <source>
        <dbReference type="ARBA" id="ARBA00022448"/>
    </source>
</evidence>
<keyword evidence="4" id="KW-0249">Electron transport</keyword>
<protein>
    <submittedName>
        <fullName evidence="8">C-type cytochrome</fullName>
    </submittedName>
</protein>
<dbReference type="SUPFAM" id="SSF46626">
    <property type="entry name" value="Cytochrome c"/>
    <property type="match status" value="1"/>
</dbReference>
<evidence type="ECO:0000259" key="7">
    <source>
        <dbReference type="PROSITE" id="PS51007"/>
    </source>
</evidence>
<organism evidence="8">
    <name type="scientific">Boseongicola sp. SB0664_bin_43</name>
    <dbReference type="NCBI Taxonomy" id="2604844"/>
    <lineage>
        <taxon>Bacteria</taxon>
        <taxon>Pseudomonadati</taxon>
        <taxon>Pseudomonadota</taxon>
        <taxon>Alphaproteobacteria</taxon>
        <taxon>Rhodobacterales</taxon>
        <taxon>Paracoccaceae</taxon>
        <taxon>Boseongicola</taxon>
    </lineage>
</organism>
<dbReference type="Pfam" id="PF00034">
    <property type="entry name" value="Cytochrom_C"/>
    <property type="match status" value="1"/>
</dbReference>
<dbReference type="InterPro" id="IPR009056">
    <property type="entry name" value="Cyt_c-like_dom"/>
</dbReference>
<dbReference type="InterPro" id="IPR002327">
    <property type="entry name" value="Cyt_c_1A/1B"/>
</dbReference>
<dbReference type="GO" id="GO:0020037">
    <property type="term" value="F:heme binding"/>
    <property type="evidence" value="ECO:0007669"/>
    <property type="project" value="InterPro"/>
</dbReference>
<dbReference type="InterPro" id="IPR036909">
    <property type="entry name" value="Cyt_c-like_dom_sf"/>
</dbReference>
<reference evidence="8" key="1">
    <citation type="submission" date="2019-09" db="EMBL/GenBank/DDBJ databases">
        <title>Characterisation of the sponge microbiome using genome-centric metagenomics.</title>
        <authorList>
            <person name="Engelberts J.P."/>
            <person name="Robbins S.J."/>
            <person name="De Goeij J.M."/>
            <person name="Aranda M."/>
            <person name="Bell S.C."/>
            <person name="Webster N.S."/>
        </authorList>
    </citation>
    <scope>NUCLEOTIDE SEQUENCE</scope>
    <source>
        <strain evidence="8">SB0664_bin_43</strain>
    </source>
</reference>
<dbReference type="AlphaFoldDB" id="A0A6B0Y319"/>
<dbReference type="Gene3D" id="1.10.760.10">
    <property type="entry name" value="Cytochrome c-like domain"/>
    <property type="match status" value="1"/>
</dbReference>
<evidence type="ECO:0000256" key="3">
    <source>
        <dbReference type="ARBA" id="ARBA00022723"/>
    </source>
</evidence>
<comment type="caution">
    <text evidence="8">The sequence shown here is derived from an EMBL/GenBank/DDBJ whole genome shotgun (WGS) entry which is preliminary data.</text>
</comment>
<feature type="non-terminal residue" evidence="8">
    <location>
        <position position="1"/>
    </location>
</feature>
<dbReference type="GO" id="GO:0009055">
    <property type="term" value="F:electron transfer activity"/>
    <property type="evidence" value="ECO:0007669"/>
    <property type="project" value="InterPro"/>
</dbReference>
<dbReference type="PROSITE" id="PS51007">
    <property type="entry name" value="CYTC"/>
    <property type="match status" value="1"/>
</dbReference>
<evidence type="ECO:0000256" key="5">
    <source>
        <dbReference type="ARBA" id="ARBA00023004"/>
    </source>
</evidence>
<name>A0A6B0Y319_9RHOB</name>
<gene>
    <name evidence="8" type="ORF">F4Y60_05235</name>
</gene>
<keyword evidence="5 6" id="KW-0408">Iron</keyword>
<dbReference type="GO" id="GO:0046872">
    <property type="term" value="F:metal ion binding"/>
    <property type="evidence" value="ECO:0007669"/>
    <property type="project" value="UniProtKB-KW"/>
</dbReference>
<keyword evidence="2 6" id="KW-0349">Heme</keyword>
<dbReference type="EMBL" id="VXRY01000211">
    <property type="protein sequence ID" value="MXY33486.1"/>
    <property type="molecule type" value="Genomic_DNA"/>
</dbReference>
<dbReference type="PANTHER" id="PTHR11961">
    <property type="entry name" value="CYTOCHROME C"/>
    <property type="match status" value="1"/>
</dbReference>